<evidence type="ECO:0000313" key="1">
    <source>
        <dbReference type="EMBL" id="KJF15744.1"/>
    </source>
</evidence>
<evidence type="ECO:0000313" key="2">
    <source>
        <dbReference type="Proteomes" id="UP000032360"/>
    </source>
</evidence>
<name>A0A0D8HCX3_9ACTN</name>
<proteinExistence type="predicted"/>
<dbReference type="Proteomes" id="UP000032360">
    <property type="component" value="Unassembled WGS sequence"/>
</dbReference>
<gene>
    <name evidence="1" type="ORF">AXFE_34120</name>
</gene>
<dbReference type="AlphaFoldDB" id="A0A0D8HCX3"/>
<protein>
    <submittedName>
        <fullName evidence="1">Uncharacterized protein</fullName>
    </submittedName>
</protein>
<accession>A0A0D8HCX3</accession>
<keyword evidence="2" id="KW-1185">Reference proteome</keyword>
<dbReference type="EMBL" id="JXYS01000128">
    <property type="protein sequence ID" value="KJF15744.1"/>
    <property type="molecule type" value="Genomic_DNA"/>
</dbReference>
<reference evidence="1 2" key="1">
    <citation type="submission" date="2015-01" db="EMBL/GenBank/DDBJ databases">
        <title>Draft genome of the acidophilic iron oxidizer Acidithrix ferrooxidans strain Py-F3.</title>
        <authorList>
            <person name="Poehlein A."/>
            <person name="Eisen S."/>
            <person name="Schloemann M."/>
            <person name="Johnson B.D."/>
            <person name="Daniel R."/>
            <person name="Muehling M."/>
        </authorList>
    </citation>
    <scope>NUCLEOTIDE SEQUENCE [LARGE SCALE GENOMIC DNA]</scope>
    <source>
        <strain evidence="1 2">Py-F3</strain>
    </source>
</reference>
<organism evidence="1 2">
    <name type="scientific">Acidithrix ferrooxidans</name>
    <dbReference type="NCBI Taxonomy" id="1280514"/>
    <lineage>
        <taxon>Bacteria</taxon>
        <taxon>Bacillati</taxon>
        <taxon>Actinomycetota</taxon>
        <taxon>Acidimicrobiia</taxon>
        <taxon>Acidimicrobiales</taxon>
        <taxon>Acidimicrobiaceae</taxon>
        <taxon>Acidithrix</taxon>
    </lineage>
</organism>
<sequence length="612" mass="70146">MTFQWSVKFIEEPEQTGISVDFARDGFNTNNRQAVSAPEVISLPWIATQQCLLDTKDFLRQAKERGADLSPLLLRQLYKHRIIIPLVEVTDRRYYEPHDQEHGEPRANGRMLEFRAARSEGRLRDLGQIPFIPRLSFESSRPTNYSWWNGLLYSRYQLSIVAFLKPWLGKCRYSYRNERKYPRLPEPDDTLRTRANQLHRIGLMALALEARYLPILEAGQIRLTNTKIDEYLAFRRDFDPVKVSRQLQYSASNAHSDAECLLLLARTIDPTNGPWRELIKYATRESWKHLNGDLLSAMHLRETSEILLRFYEDLSERGETGPLPSIPTTTWHPLHDRLSSKQSTLDQQLMDVGLSPHPRVVLAVEGDSEEIMFPRVWNALGYSDAPELVRLLNLGGTDKNPVKVAGLAATPLVTRQGAAGDFVWMIKPPTCFMIVADPEGLYATKQKIDKLLNDIKVEIKSGLAAQGAQTTEPGLNELVKIHTWSAPCFEYEHFTDEELASAIATVHKTCNDWSKEELVTVLAYWRGKKKDIRRVWESGNQDEKFEKKRGRWEYCVSKTELTKALWPILEQKIKTAISTEDGHYPQIAQVAIDAHGAAQKWRHGSFVLEVID</sequence>
<comment type="caution">
    <text evidence="1">The sequence shown here is derived from an EMBL/GenBank/DDBJ whole genome shotgun (WGS) entry which is preliminary data.</text>
</comment>